<evidence type="ECO:0000313" key="2">
    <source>
        <dbReference type="EMBL" id="KAG8084410.1"/>
    </source>
</evidence>
<dbReference type="AlphaFoldDB" id="A0A8J5W7G5"/>
<dbReference type="Proteomes" id="UP000729402">
    <property type="component" value="Unassembled WGS sequence"/>
</dbReference>
<sequence length="96" mass="9814">MGVEFLVEAARERGRGLAVIGGWWGHVPIGGVAARGRGGGHAGDWAMGVEFSVEAVRGRGGGHTAYPTGSRDSRGVAGVGASGQSRFAHRMARSVN</sequence>
<feature type="region of interest" description="Disordered" evidence="1">
    <location>
        <begin position="60"/>
        <end position="83"/>
    </location>
</feature>
<reference evidence="2" key="2">
    <citation type="submission" date="2021-02" db="EMBL/GenBank/DDBJ databases">
        <authorList>
            <person name="Kimball J.A."/>
            <person name="Haas M.W."/>
            <person name="Macchietto M."/>
            <person name="Kono T."/>
            <person name="Duquette J."/>
            <person name="Shao M."/>
        </authorList>
    </citation>
    <scope>NUCLEOTIDE SEQUENCE</scope>
    <source>
        <tissue evidence="2">Fresh leaf tissue</tissue>
    </source>
</reference>
<accession>A0A8J5W7G5</accession>
<proteinExistence type="predicted"/>
<keyword evidence="3" id="KW-1185">Reference proteome</keyword>
<evidence type="ECO:0000313" key="3">
    <source>
        <dbReference type="Proteomes" id="UP000729402"/>
    </source>
</evidence>
<comment type="caution">
    <text evidence="2">The sequence shown here is derived from an EMBL/GenBank/DDBJ whole genome shotgun (WGS) entry which is preliminary data.</text>
</comment>
<gene>
    <name evidence="2" type="ORF">GUJ93_ZPchr0010g10915</name>
</gene>
<evidence type="ECO:0000256" key="1">
    <source>
        <dbReference type="SAM" id="MobiDB-lite"/>
    </source>
</evidence>
<organism evidence="2 3">
    <name type="scientific">Zizania palustris</name>
    <name type="common">Northern wild rice</name>
    <dbReference type="NCBI Taxonomy" id="103762"/>
    <lineage>
        <taxon>Eukaryota</taxon>
        <taxon>Viridiplantae</taxon>
        <taxon>Streptophyta</taxon>
        <taxon>Embryophyta</taxon>
        <taxon>Tracheophyta</taxon>
        <taxon>Spermatophyta</taxon>
        <taxon>Magnoliopsida</taxon>
        <taxon>Liliopsida</taxon>
        <taxon>Poales</taxon>
        <taxon>Poaceae</taxon>
        <taxon>BOP clade</taxon>
        <taxon>Oryzoideae</taxon>
        <taxon>Oryzeae</taxon>
        <taxon>Zizaniinae</taxon>
        <taxon>Zizania</taxon>
    </lineage>
</organism>
<protein>
    <submittedName>
        <fullName evidence="2">Uncharacterized protein</fullName>
    </submittedName>
</protein>
<reference evidence="2" key="1">
    <citation type="journal article" date="2021" name="bioRxiv">
        <title>Whole Genome Assembly and Annotation of Northern Wild Rice, Zizania palustris L., Supports a Whole Genome Duplication in the Zizania Genus.</title>
        <authorList>
            <person name="Haas M."/>
            <person name="Kono T."/>
            <person name="Macchietto M."/>
            <person name="Millas R."/>
            <person name="McGilp L."/>
            <person name="Shao M."/>
            <person name="Duquette J."/>
            <person name="Hirsch C.N."/>
            <person name="Kimball J."/>
        </authorList>
    </citation>
    <scope>NUCLEOTIDE SEQUENCE</scope>
    <source>
        <tissue evidence="2">Fresh leaf tissue</tissue>
    </source>
</reference>
<name>A0A8J5W7G5_ZIZPA</name>
<dbReference type="EMBL" id="JAAALK010000082">
    <property type="protein sequence ID" value="KAG8084410.1"/>
    <property type="molecule type" value="Genomic_DNA"/>
</dbReference>